<dbReference type="Gene3D" id="2.60.120.340">
    <property type="entry name" value="Nucleoplasmin core domain"/>
    <property type="match status" value="1"/>
</dbReference>
<dbReference type="InterPro" id="IPR046357">
    <property type="entry name" value="PPIase_dom_sf"/>
</dbReference>
<evidence type="ECO:0000259" key="8">
    <source>
        <dbReference type="PROSITE" id="PS50059"/>
    </source>
</evidence>
<dbReference type="EMBL" id="MBFS01000293">
    <property type="protein sequence ID" value="PVV02979.1"/>
    <property type="molecule type" value="Genomic_DNA"/>
</dbReference>
<keyword evidence="10" id="KW-1185">Reference proteome</keyword>
<feature type="compositionally biased region" description="Polar residues" evidence="7">
    <location>
        <begin position="191"/>
        <end position="219"/>
    </location>
</feature>
<name>A0A2T9ZEG6_9FUNG</name>
<dbReference type="OrthoDB" id="1902587at2759"/>
<evidence type="ECO:0000256" key="5">
    <source>
        <dbReference type="ARBA" id="ARBA00023235"/>
    </source>
</evidence>
<reference evidence="9 10" key="1">
    <citation type="journal article" date="2018" name="MBio">
        <title>Comparative Genomics Reveals the Core Gene Toolbox for the Fungus-Insect Symbiosis.</title>
        <authorList>
            <person name="Wang Y."/>
            <person name="Stata M."/>
            <person name="Wang W."/>
            <person name="Stajich J.E."/>
            <person name="White M.M."/>
            <person name="Moncalvo J.M."/>
        </authorList>
    </citation>
    <scope>NUCLEOTIDE SEQUENCE [LARGE SCALE GENOMIC DNA]</scope>
    <source>
        <strain evidence="9 10">SC-DP-2</strain>
    </source>
</reference>
<dbReference type="GO" id="GO:0005730">
    <property type="term" value="C:nucleolus"/>
    <property type="evidence" value="ECO:0007669"/>
    <property type="project" value="TreeGrafter"/>
</dbReference>
<evidence type="ECO:0000313" key="9">
    <source>
        <dbReference type="EMBL" id="PVV02979.1"/>
    </source>
</evidence>
<dbReference type="Gene3D" id="3.10.50.40">
    <property type="match status" value="1"/>
</dbReference>
<dbReference type="PANTHER" id="PTHR43811">
    <property type="entry name" value="FKBP-TYPE PEPTIDYL-PROLYL CIS-TRANS ISOMERASE FKPA"/>
    <property type="match status" value="1"/>
</dbReference>
<protein>
    <recommendedName>
        <fullName evidence="3 6">peptidylprolyl isomerase</fullName>
        <ecNumber evidence="3 6">5.2.1.8</ecNumber>
    </recommendedName>
</protein>
<proteinExistence type="inferred from homology"/>
<comment type="similarity">
    <text evidence="2">Belongs to the FKBP-type PPIase family. FKBP3/4 subfamily.</text>
</comment>
<gene>
    <name evidence="9" type="ORF">BB560_002563</name>
</gene>
<dbReference type="EC" id="5.2.1.8" evidence="3 6"/>
<evidence type="ECO:0000256" key="4">
    <source>
        <dbReference type="ARBA" id="ARBA00023110"/>
    </source>
</evidence>
<evidence type="ECO:0000313" key="10">
    <source>
        <dbReference type="Proteomes" id="UP000245609"/>
    </source>
</evidence>
<dbReference type="Pfam" id="PF00254">
    <property type="entry name" value="FKBP_C"/>
    <property type="match status" value="1"/>
</dbReference>
<keyword evidence="5 6" id="KW-0413">Isomerase</keyword>
<sequence length="336" mass="36976">MNSSFWGLVVEPENTYTQTVGIPFRLSNASLSSNLASKERSSLTITVDDKKFVLCSLTPGKIEQQSIDLTLNEGENVTFEIDGKNEFHLVGNYIEYEDDEYSDEDDSDDSEDGDYSIEDSMYLDDLDDSDEMDYDYTEIEESDGRIKEIVDSSEEETELPVVKPTKIETSEETNTTTSKNKKRKKNKANGAETSKTESQQENGAKQPAAQESQKTSNNADAPKKRKLAGGLTAEDKKEGSGPPIQKGQRVGMYYIGKLASNGKQFDSCTKGKPFWFTLGSGEVIKGWDVGIAGMRKGGERRLTIPASMGYGSRGAPPDIPGNATLVFDVRVAEVKK</sequence>
<dbReference type="STRING" id="133381.A0A2T9ZEG6"/>
<keyword evidence="4 6" id="KW-0697">Rotamase</keyword>
<feature type="domain" description="PPIase FKBP-type" evidence="8">
    <location>
        <begin position="247"/>
        <end position="335"/>
    </location>
</feature>
<organism evidence="9 10">
    <name type="scientific">Smittium megazygosporum</name>
    <dbReference type="NCBI Taxonomy" id="133381"/>
    <lineage>
        <taxon>Eukaryota</taxon>
        <taxon>Fungi</taxon>
        <taxon>Fungi incertae sedis</taxon>
        <taxon>Zoopagomycota</taxon>
        <taxon>Kickxellomycotina</taxon>
        <taxon>Harpellomycetes</taxon>
        <taxon>Harpellales</taxon>
        <taxon>Legeriomycetaceae</taxon>
        <taxon>Smittium</taxon>
    </lineage>
</organism>
<evidence type="ECO:0000256" key="1">
    <source>
        <dbReference type="ARBA" id="ARBA00000971"/>
    </source>
</evidence>
<evidence type="ECO:0000256" key="6">
    <source>
        <dbReference type="PROSITE-ProRule" id="PRU00277"/>
    </source>
</evidence>
<dbReference type="SUPFAM" id="SSF54534">
    <property type="entry name" value="FKBP-like"/>
    <property type="match status" value="1"/>
</dbReference>
<feature type="compositionally biased region" description="Acidic residues" evidence="7">
    <location>
        <begin position="98"/>
        <end position="141"/>
    </location>
</feature>
<evidence type="ECO:0000256" key="3">
    <source>
        <dbReference type="ARBA" id="ARBA00013194"/>
    </source>
</evidence>
<dbReference type="PROSITE" id="PS50059">
    <property type="entry name" value="FKBP_PPIASE"/>
    <property type="match status" value="1"/>
</dbReference>
<dbReference type="InterPro" id="IPR041232">
    <property type="entry name" value="NPL"/>
</dbReference>
<accession>A0A2T9ZEG6</accession>
<feature type="region of interest" description="Disordered" evidence="7">
    <location>
        <begin position="98"/>
        <end position="248"/>
    </location>
</feature>
<dbReference type="FunFam" id="3.10.50.40:FF:000006">
    <property type="entry name" value="Peptidyl-prolyl cis-trans isomerase"/>
    <property type="match status" value="1"/>
</dbReference>
<dbReference type="PIRSF" id="PIRSF001473">
    <property type="entry name" value="FK506-bp_FPR3"/>
    <property type="match status" value="1"/>
</dbReference>
<dbReference type="Proteomes" id="UP000245609">
    <property type="component" value="Unassembled WGS sequence"/>
</dbReference>
<dbReference type="GO" id="GO:0003755">
    <property type="term" value="F:peptidyl-prolyl cis-trans isomerase activity"/>
    <property type="evidence" value="ECO:0007669"/>
    <property type="project" value="UniProtKB-KW"/>
</dbReference>
<evidence type="ECO:0000256" key="7">
    <source>
        <dbReference type="SAM" id="MobiDB-lite"/>
    </source>
</evidence>
<dbReference type="Pfam" id="PF17800">
    <property type="entry name" value="NPL"/>
    <property type="match status" value="1"/>
</dbReference>
<evidence type="ECO:0000256" key="2">
    <source>
        <dbReference type="ARBA" id="ARBA00007838"/>
    </source>
</evidence>
<comment type="caution">
    <text evidence="9">The sequence shown here is derived from an EMBL/GenBank/DDBJ whole genome shotgun (WGS) entry which is preliminary data.</text>
</comment>
<dbReference type="AlphaFoldDB" id="A0A2T9ZEG6"/>
<dbReference type="PANTHER" id="PTHR43811:SF19">
    <property type="entry name" value="39 KDA FK506-BINDING NUCLEAR PROTEIN"/>
    <property type="match status" value="1"/>
</dbReference>
<dbReference type="GO" id="GO:0000785">
    <property type="term" value="C:chromatin"/>
    <property type="evidence" value="ECO:0007669"/>
    <property type="project" value="TreeGrafter"/>
</dbReference>
<dbReference type="InterPro" id="IPR001179">
    <property type="entry name" value="PPIase_FKBP_dom"/>
</dbReference>
<dbReference type="InterPro" id="IPR023566">
    <property type="entry name" value="PPIase_Fpr3/Fpr4-like"/>
</dbReference>
<comment type="catalytic activity">
    <reaction evidence="1 6">
        <text>[protein]-peptidylproline (omega=180) = [protein]-peptidylproline (omega=0)</text>
        <dbReference type="Rhea" id="RHEA:16237"/>
        <dbReference type="Rhea" id="RHEA-COMP:10747"/>
        <dbReference type="Rhea" id="RHEA-COMP:10748"/>
        <dbReference type="ChEBI" id="CHEBI:83833"/>
        <dbReference type="ChEBI" id="CHEBI:83834"/>
        <dbReference type="EC" id="5.2.1.8"/>
    </reaction>
</comment>